<organism evidence="2">
    <name type="scientific">marine sediment metagenome</name>
    <dbReference type="NCBI Taxonomy" id="412755"/>
    <lineage>
        <taxon>unclassified sequences</taxon>
        <taxon>metagenomes</taxon>
        <taxon>ecological metagenomes</taxon>
    </lineage>
</organism>
<keyword evidence="1" id="KW-0472">Membrane</keyword>
<evidence type="ECO:0000256" key="1">
    <source>
        <dbReference type="SAM" id="Phobius"/>
    </source>
</evidence>
<reference evidence="2" key="1">
    <citation type="journal article" date="2015" name="Nature">
        <title>Complex archaea that bridge the gap between prokaryotes and eukaryotes.</title>
        <authorList>
            <person name="Spang A."/>
            <person name="Saw J.H."/>
            <person name="Jorgensen S.L."/>
            <person name="Zaremba-Niedzwiedzka K."/>
            <person name="Martijn J."/>
            <person name="Lind A.E."/>
            <person name="van Eijk R."/>
            <person name="Schleper C."/>
            <person name="Guy L."/>
            <person name="Ettema T.J."/>
        </authorList>
    </citation>
    <scope>NUCLEOTIDE SEQUENCE</scope>
</reference>
<gene>
    <name evidence="2" type="ORF">LCGC14_0862960</name>
</gene>
<dbReference type="AlphaFoldDB" id="A0A0F9PBV2"/>
<name>A0A0F9PBV2_9ZZZZ</name>
<feature type="transmembrane region" description="Helical" evidence="1">
    <location>
        <begin position="63"/>
        <end position="81"/>
    </location>
</feature>
<proteinExistence type="predicted"/>
<keyword evidence="1" id="KW-1133">Transmembrane helix</keyword>
<keyword evidence="1" id="KW-0812">Transmembrane</keyword>
<feature type="transmembrane region" description="Helical" evidence="1">
    <location>
        <begin position="90"/>
        <end position="107"/>
    </location>
</feature>
<evidence type="ECO:0000313" key="2">
    <source>
        <dbReference type="EMBL" id="KKN27609.1"/>
    </source>
</evidence>
<accession>A0A0F9PBV2</accession>
<feature type="transmembrane region" description="Helical" evidence="1">
    <location>
        <begin position="36"/>
        <end position="51"/>
    </location>
</feature>
<protein>
    <submittedName>
        <fullName evidence="2">Uncharacterized protein</fullName>
    </submittedName>
</protein>
<dbReference type="InterPro" id="IPR007404">
    <property type="entry name" value="YdjM-like"/>
</dbReference>
<sequence length="159" mass="17787">MTNWKNHLGIGVILSLIFIIVMNLKFNWYDIKQLEIFIPLIAITLISPLVLDLDHEMGKLHQTFLLIGTIISLVGLYFLLFNSSVNPKPIVAMGVLLFSLTFSLGYISSHRGFIHSISFCVLYSLIIIMLTKLNIQLGILGFIGSYSHLVADGIPLKVI</sequence>
<comment type="caution">
    <text evidence="2">The sequence shown here is derived from an EMBL/GenBank/DDBJ whole genome shotgun (WGS) entry which is preliminary data.</text>
</comment>
<feature type="transmembrane region" description="Helical" evidence="1">
    <location>
        <begin position="6"/>
        <end position="24"/>
    </location>
</feature>
<dbReference type="EMBL" id="LAZR01002622">
    <property type="protein sequence ID" value="KKN27609.1"/>
    <property type="molecule type" value="Genomic_DNA"/>
</dbReference>
<dbReference type="Pfam" id="PF04307">
    <property type="entry name" value="YdjM"/>
    <property type="match status" value="1"/>
</dbReference>